<evidence type="ECO:0000313" key="8">
    <source>
        <dbReference type="Proteomes" id="UP000612585"/>
    </source>
</evidence>
<feature type="transmembrane region" description="Helical" evidence="5">
    <location>
        <begin position="168"/>
        <end position="188"/>
    </location>
</feature>
<feature type="transmembrane region" description="Helical" evidence="5">
    <location>
        <begin position="273"/>
        <end position="290"/>
    </location>
</feature>
<dbReference type="GO" id="GO:0005886">
    <property type="term" value="C:plasma membrane"/>
    <property type="evidence" value="ECO:0007669"/>
    <property type="project" value="UniProtKB-SubCell"/>
</dbReference>
<evidence type="ECO:0000259" key="6">
    <source>
        <dbReference type="PROSITE" id="PS50928"/>
    </source>
</evidence>
<evidence type="ECO:0000256" key="4">
    <source>
        <dbReference type="ARBA" id="ARBA00023136"/>
    </source>
</evidence>
<dbReference type="GO" id="GO:0055085">
    <property type="term" value="P:transmembrane transport"/>
    <property type="evidence" value="ECO:0007669"/>
    <property type="project" value="InterPro"/>
</dbReference>
<dbReference type="SUPFAM" id="SSF161098">
    <property type="entry name" value="MetI-like"/>
    <property type="match status" value="1"/>
</dbReference>
<evidence type="ECO:0000313" key="7">
    <source>
        <dbReference type="EMBL" id="GIJ52895.1"/>
    </source>
</evidence>
<keyword evidence="3 5" id="KW-1133">Transmembrane helix</keyword>
<name>A0A8J3Z0A7_9ACTN</name>
<dbReference type="PANTHER" id="PTHR30614">
    <property type="entry name" value="MEMBRANE COMPONENT OF AMINO ACID ABC TRANSPORTER"/>
    <property type="match status" value="1"/>
</dbReference>
<reference evidence="7" key="1">
    <citation type="submission" date="2021-01" db="EMBL/GenBank/DDBJ databases">
        <title>Whole genome shotgun sequence of Virgisporangium aurantiacum NBRC 16421.</title>
        <authorList>
            <person name="Komaki H."/>
            <person name="Tamura T."/>
        </authorList>
    </citation>
    <scope>NUCLEOTIDE SEQUENCE</scope>
    <source>
        <strain evidence="7">NBRC 16421</strain>
    </source>
</reference>
<feature type="transmembrane region" description="Helical" evidence="5">
    <location>
        <begin position="21"/>
        <end position="40"/>
    </location>
</feature>
<keyword evidence="8" id="KW-1185">Reference proteome</keyword>
<dbReference type="PANTHER" id="PTHR30614:SF21">
    <property type="entry name" value="AMINO ACID ABC TRANSPORTER PERMEASE"/>
    <property type="match status" value="1"/>
</dbReference>
<dbReference type="AlphaFoldDB" id="A0A8J3Z0A7"/>
<protein>
    <submittedName>
        <fullName evidence="7">Glutamate ABC transporter permease</fullName>
    </submittedName>
</protein>
<feature type="transmembrane region" description="Helical" evidence="5">
    <location>
        <begin position="78"/>
        <end position="100"/>
    </location>
</feature>
<sequence length="323" mass="35127">MNNQQAVLYDAPGPRARRLTVIVSIVATVLAVIGAYFFIYRPLDDAGQLSMELWGPLIDPSNENFNQLWTRFGEGFKATLIAAVLAIICSLIVGTALAILRVQLKAVRKRRFVDMGGLGVVVRGLVVALNTITRLCIEVFRGIPVVITIFFVWVLLSKAGAPDLELGFLTIPSLTYTLVIGLSIYNSVVIGEILRSGMEGLPPGQREASDAIGLSTFQTLRMVLLPQAYRIMMPALISQLVVVLKDTSLGFIITYEEILRVAGQTIQFLGNGIQTYIVIGAIYIAINYTLSKVAEYTQRRLARGRKAPKVAAPHPPAAVAADA</sequence>
<dbReference type="InterPro" id="IPR035906">
    <property type="entry name" value="MetI-like_sf"/>
</dbReference>
<feature type="transmembrane region" description="Helical" evidence="5">
    <location>
        <begin position="139"/>
        <end position="156"/>
    </location>
</feature>
<dbReference type="GO" id="GO:0006865">
    <property type="term" value="P:amino acid transport"/>
    <property type="evidence" value="ECO:0007669"/>
    <property type="project" value="TreeGrafter"/>
</dbReference>
<keyword evidence="4 5" id="KW-0472">Membrane</keyword>
<keyword evidence="5" id="KW-0813">Transport</keyword>
<comment type="caution">
    <text evidence="7">The sequence shown here is derived from an EMBL/GenBank/DDBJ whole genome shotgun (WGS) entry which is preliminary data.</text>
</comment>
<feature type="transmembrane region" description="Helical" evidence="5">
    <location>
        <begin position="231"/>
        <end position="253"/>
    </location>
</feature>
<dbReference type="RefSeq" id="WP_203986375.1">
    <property type="nucleotide sequence ID" value="NZ_BOPG01000003.1"/>
</dbReference>
<evidence type="ECO:0000256" key="5">
    <source>
        <dbReference type="RuleBase" id="RU363032"/>
    </source>
</evidence>
<comment type="subcellular location">
    <subcellularLocation>
        <location evidence="5">Cell membrane</location>
        <topology evidence="5">Multi-pass membrane protein</topology>
    </subcellularLocation>
    <subcellularLocation>
        <location evidence="1">Membrane</location>
        <topology evidence="1">Multi-pass membrane protein</topology>
    </subcellularLocation>
</comment>
<dbReference type="Proteomes" id="UP000612585">
    <property type="component" value="Unassembled WGS sequence"/>
</dbReference>
<gene>
    <name evidence="7" type="ORF">Vau01_004110</name>
</gene>
<evidence type="ECO:0000256" key="2">
    <source>
        <dbReference type="ARBA" id="ARBA00022692"/>
    </source>
</evidence>
<dbReference type="InterPro" id="IPR043429">
    <property type="entry name" value="ArtM/GltK/GlnP/TcyL/YhdX-like"/>
</dbReference>
<dbReference type="Gene3D" id="1.10.3720.10">
    <property type="entry name" value="MetI-like"/>
    <property type="match status" value="1"/>
</dbReference>
<comment type="similarity">
    <text evidence="5">Belongs to the binding-protein-dependent transport system permease family.</text>
</comment>
<evidence type="ECO:0000256" key="3">
    <source>
        <dbReference type="ARBA" id="ARBA00022989"/>
    </source>
</evidence>
<evidence type="ECO:0000256" key="1">
    <source>
        <dbReference type="ARBA" id="ARBA00004141"/>
    </source>
</evidence>
<proteinExistence type="inferred from homology"/>
<organism evidence="7 8">
    <name type="scientific">Virgisporangium aurantiacum</name>
    <dbReference type="NCBI Taxonomy" id="175570"/>
    <lineage>
        <taxon>Bacteria</taxon>
        <taxon>Bacillati</taxon>
        <taxon>Actinomycetota</taxon>
        <taxon>Actinomycetes</taxon>
        <taxon>Micromonosporales</taxon>
        <taxon>Micromonosporaceae</taxon>
        <taxon>Virgisporangium</taxon>
    </lineage>
</organism>
<dbReference type="EMBL" id="BOPG01000003">
    <property type="protein sequence ID" value="GIJ52895.1"/>
    <property type="molecule type" value="Genomic_DNA"/>
</dbReference>
<dbReference type="Pfam" id="PF00528">
    <property type="entry name" value="BPD_transp_1"/>
    <property type="match status" value="1"/>
</dbReference>
<feature type="domain" description="ABC transmembrane type-1" evidence="6">
    <location>
        <begin position="76"/>
        <end position="294"/>
    </location>
</feature>
<dbReference type="PROSITE" id="PS50928">
    <property type="entry name" value="ABC_TM1"/>
    <property type="match status" value="1"/>
</dbReference>
<keyword evidence="2 5" id="KW-0812">Transmembrane</keyword>
<dbReference type="InterPro" id="IPR000515">
    <property type="entry name" value="MetI-like"/>
</dbReference>
<accession>A0A8J3Z0A7</accession>
<dbReference type="CDD" id="cd06261">
    <property type="entry name" value="TM_PBP2"/>
    <property type="match status" value="1"/>
</dbReference>